<comment type="caution">
    <text evidence="3">The sequence shown here is derived from an EMBL/GenBank/DDBJ whole genome shotgun (WGS) entry which is preliminary data.</text>
</comment>
<keyword evidence="2" id="KW-0812">Transmembrane</keyword>
<reference evidence="3 4" key="1">
    <citation type="journal article" date="2016" name="Genome Biol. Evol.">
        <title>Gene Family Evolution Reflects Adaptation to Soil Environmental Stressors in the Genome of the Collembolan Orchesella cincta.</title>
        <authorList>
            <person name="Faddeeva-Vakhrusheva A."/>
            <person name="Derks M.F."/>
            <person name="Anvar S.Y."/>
            <person name="Agamennone V."/>
            <person name="Suring W."/>
            <person name="Smit S."/>
            <person name="van Straalen N.M."/>
            <person name="Roelofs D."/>
        </authorList>
    </citation>
    <scope>NUCLEOTIDE SEQUENCE [LARGE SCALE GENOMIC DNA]</scope>
    <source>
        <tissue evidence="3">Mixed pool</tissue>
    </source>
</reference>
<proteinExistence type="predicted"/>
<feature type="region of interest" description="Disordered" evidence="1">
    <location>
        <begin position="331"/>
        <end position="353"/>
    </location>
</feature>
<evidence type="ECO:0000313" key="3">
    <source>
        <dbReference type="EMBL" id="ODM89910.1"/>
    </source>
</evidence>
<feature type="compositionally biased region" description="Basic residues" evidence="1">
    <location>
        <begin position="131"/>
        <end position="144"/>
    </location>
</feature>
<gene>
    <name evidence="3" type="ORF">Ocin01_16772</name>
</gene>
<accession>A0A1D2MAA7</accession>
<evidence type="ECO:0000256" key="2">
    <source>
        <dbReference type="SAM" id="Phobius"/>
    </source>
</evidence>
<dbReference type="AlphaFoldDB" id="A0A1D2MAA7"/>
<sequence>MSNHNHPNQVIVYPIQPEAPYDRGWVYNNPVLVAIISTVLFITGSLILLWISVRFGGKDDDDDDEEETEYDDESQINGEFPGTRGHSFIIMETPPSPKTSISQPPSQRPSHVMIQVPSARSSISQSYTSSRRIRNTQRTRKKSRLSFNPVFSVGQRKSVPSRPKEYEPKIPSGRVRWSTAGYGSPGTSFQVMTEGNNTASNPPPMFLLSVPVDENGGGGDGERRKFSSQSHVFYAAQPVGETIAPQRSYRERKRKKGLAIPPVFMSNTRKCNPPKRKTVYEPTLSPKSNMRRMRWSTIEVPTVNLEVMNEASNPTFRRMFSETTTSSNVLNVPEEFHGNGEQTAQASNRFKGE</sequence>
<keyword evidence="2" id="KW-0472">Membrane</keyword>
<feature type="compositionally biased region" description="Polar residues" evidence="1">
    <location>
        <begin position="340"/>
        <end position="353"/>
    </location>
</feature>
<name>A0A1D2MAA7_ORCCI</name>
<keyword evidence="4" id="KW-1185">Reference proteome</keyword>
<evidence type="ECO:0000256" key="1">
    <source>
        <dbReference type="SAM" id="MobiDB-lite"/>
    </source>
</evidence>
<protein>
    <submittedName>
        <fullName evidence="3">Uncharacterized protein</fullName>
    </submittedName>
</protein>
<feature type="compositionally biased region" description="Low complexity" evidence="1">
    <location>
        <begin position="118"/>
        <end position="130"/>
    </location>
</feature>
<feature type="region of interest" description="Disordered" evidence="1">
    <location>
        <begin position="118"/>
        <end position="149"/>
    </location>
</feature>
<feature type="transmembrane region" description="Helical" evidence="2">
    <location>
        <begin position="31"/>
        <end position="51"/>
    </location>
</feature>
<dbReference type="Proteomes" id="UP000094527">
    <property type="component" value="Unassembled WGS sequence"/>
</dbReference>
<keyword evidence="2" id="KW-1133">Transmembrane helix</keyword>
<dbReference type="EMBL" id="LJIJ01002299">
    <property type="protein sequence ID" value="ODM89910.1"/>
    <property type="molecule type" value="Genomic_DNA"/>
</dbReference>
<evidence type="ECO:0000313" key="4">
    <source>
        <dbReference type="Proteomes" id="UP000094527"/>
    </source>
</evidence>
<organism evidence="3 4">
    <name type="scientific">Orchesella cincta</name>
    <name type="common">Springtail</name>
    <name type="synonym">Podura cincta</name>
    <dbReference type="NCBI Taxonomy" id="48709"/>
    <lineage>
        <taxon>Eukaryota</taxon>
        <taxon>Metazoa</taxon>
        <taxon>Ecdysozoa</taxon>
        <taxon>Arthropoda</taxon>
        <taxon>Hexapoda</taxon>
        <taxon>Collembola</taxon>
        <taxon>Entomobryomorpha</taxon>
        <taxon>Entomobryoidea</taxon>
        <taxon>Orchesellidae</taxon>
        <taxon>Orchesellinae</taxon>
        <taxon>Orchesella</taxon>
    </lineage>
</organism>